<dbReference type="InterPro" id="IPR040853">
    <property type="entry name" value="RapA2_cadherin-like"/>
</dbReference>
<sequence length="1330" mass="140982">MINRNIGFVLSTLLLVSSMFFPSLQNVYADDTITISTDTVYATDQVLTNTKIIIQNNAKLEIAFGTTITLQRSSIEIKPGSELIIDGTLLFTTPFHSKQYLLNTGTLNLRCGLYPAPTSAFSYTNFGIGTVIDSACPGNVDKIIIDGNDVSIQIGENATIPVGRDAIILHTLYVAGLIDNFGSVSNQGLVTLDNGKVVNSGTWTNVCDNFDSRGIVSLNGGVFQGNPAKKTTCALPIALPDNYSVDEDGILLVSTLNGVLKNDSDADSPTLLVTLDTILPKFGIVNLNSDGSFEYVPQTDFFGTDKFSYKVDDGTDGFATALVTINVIPSNDPPVANNDSITVNEDSLATNIKTIVLSNDTDPDGDVLTITSAGLTTIPKGLVSVINGQLTYNSNSQFEYLKSGQTGTDSFEYTVSDGQLTSTAIVTVTITGQNDKPVALPDNYSLNQNSVLSISAPGLLANDSDIDGNTLTALFYLQPQSGSVIINSDGSFTYTPNIGFFGTDTMSYIVSDGIINQYGIGVVTFTVIDVIPPIIIVIPISANIELGSSPPSLLSGVTTNDGSPITVTGSVDTNTIGDYVIYYDSTDINGNAAIQQSRTYHVVDTVAPNVPVITSPDDGTSTSDPSQTITGTSEPNSTIEVFVNGASTGTTTANSAGNWSTQISLSEGTNIVTTTAFDGFNTSSPSEPIHIVLDTVAPIIIVIPISANIELGSSPPSLLSGVTTNDGSPITVTGSVDTNTIGDYVIYYDSTDINGNAAIQQSRTYHVVDTVAPNVPVITSPDDGTSTSDPSQTITGTSEPNSTIEVFVNGASTGTTTANSAGNWSTQISLSEGTNIVTTTAFDGFNTSSPSEPIHIVLDTVAPIIIVIPISANIELGSSPPSLLSGVTTNDGSPITVTGSVDTNTIGDYVIYYDSTDINGNAAIQQSRTYHVVDTVAPNVPVITSPDDGTSTSDPSQTITGTSEPNSTIEVFVNGASTGTTTANSAGNWSTQISLSEGTNIVTTTAFDGFNTSSPSEPIHIVLDTVAPNVPVITSPDDGTSTSDPSQTITGTSEPNSTIEVFVNGASTGTTTANSAGNWSTQISLSEGTNIVTTTAFDGFNTSSPSEPIHITLTVVNSLLQQKLALIEQLENLINSAQDDKTKKELKKTIKELRKGADSKLYSQDGNSFLDKKNAIKALKYDKQGIKHLVNIYHKGHESNSFKSELAEITIELLRIDKQLIINTYIGTHNLREGTLENFISSLRYVDAETNSEFDDDLSEYDDNMIENFGQSWNKIIHDKDAKKLVKEKMSWKEFVDKLKSEGKWDKAEEKAEKKAQKAEEKAEKKTPKK</sequence>
<keyword evidence="1" id="KW-0175">Coiled coil</keyword>
<dbReference type="Gene3D" id="2.60.40.2810">
    <property type="match status" value="3"/>
</dbReference>
<feature type="region of interest" description="Disordered" evidence="2">
    <location>
        <begin position="940"/>
        <end position="964"/>
    </location>
</feature>
<gene>
    <name evidence="4" type="ORF">MY1_1964</name>
</gene>
<dbReference type="STRING" id="1001994.MY1_1964"/>
<dbReference type="NCBIfam" id="NF033510">
    <property type="entry name" value="Ca_tandemer"/>
    <property type="match status" value="4"/>
</dbReference>
<reference evidence="4 5" key="1">
    <citation type="journal article" date="2011" name="J. Bacteriol.">
        <title>Genome Sequence of an Ammonia-Oxidizing Soil Archaeon, "Candidatus Nitrosoarchaeum koreensis" MY1.</title>
        <authorList>
            <person name="Kim B.K."/>
            <person name="Jung M.Y."/>
            <person name="Yu D.S."/>
            <person name="Park S.J."/>
            <person name="Oh T.K."/>
            <person name="Rhee S.K."/>
            <person name="Kim J.F."/>
        </authorList>
    </citation>
    <scope>NUCLEOTIDE SEQUENCE [LARGE SCALE GENOMIC DNA]</scope>
    <source>
        <strain evidence="4 5">MY1</strain>
    </source>
</reference>
<dbReference type="Pfam" id="PF09136">
    <property type="entry name" value="Glucodextran_B"/>
    <property type="match status" value="3"/>
</dbReference>
<dbReference type="OrthoDB" id="11838at2157"/>
<feature type="region of interest" description="Disordered" evidence="2">
    <location>
        <begin position="1298"/>
        <end position="1330"/>
    </location>
</feature>
<evidence type="ECO:0000259" key="3">
    <source>
        <dbReference type="Pfam" id="PF17803"/>
    </source>
</evidence>
<feature type="compositionally biased region" description="Low complexity" evidence="2">
    <location>
        <begin position="779"/>
        <end position="793"/>
    </location>
</feature>
<evidence type="ECO:0000313" key="4">
    <source>
        <dbReference type="EMBL" id="EGP94708.1"/>
    </source>
</evidence>
<accession>F9CV04</accession>
<dbReference type="Gene3D" id="2.60.40.10">
    <property type="entry name" value="Immunoglobulins"/>
    <property type="match status" value="7"/>
</dbReference>
<proteinExistence type="predicted"/>
<name>F9CV04_9ARCH</name>
<comment type="caution">
    <text evidence="4">The sequence shown here is derived from an EMBL/GenBank/DDBJ whole genome shotgun (WGS) entry which is preliminary data.</text>
</comment>
<dbReference type="RefSeq" id="WP_007551752.1">
    <property type="nucleotide sequence ID" value="NZ_AFPU01000001.1"/>
</dbReference>
<dbReference type="InterPro" id="IPR013783">
    <property type="entry name" value="Ig-like_fold"/>
</dbReference>
<feature type="region of interest" description="Disordered" evidence="2">
    <location>
        <begin position="776"/>
        <end position="799"/>
    </location>
</feature>
<dbReference type="PATRIC" id="fig|1001994.6.peg.1933"/>
<evidence type="ECO:0000256" key="2">
    <source>
        <dbReference type="SAM" id="MobiDB-lite"/>
    </source>
</evidence>
<feature type="region of interest" description="Disordered" evidence="2">
    <location>
        <begin position="1035"/>
        <end position="1054"/>
    </location>
</feature>
<feature type="compositionally biased region" description="Low complexity" evidence="2">
    <location>
        <begin position="1035"/>
        <end position="1048"/>
    </location>
</feature>
<dbReference type="InterPro" id="IPR010221">
    <property type="entry name" value="VCBS_dom"/>
</dbReference>
<feature type="domain" description="RapA2 cadherin-like" evidence="3">
    <location>
        <begin position="424"/>
        <end position="494"/>
    </location>
</feature>
<feature type="coiled-coil region" evidence="1">
    <location>
        <begin position="1116"/>
        <end position="1147"/>
    </location>
</feature>
<dbReference type="EMBL" id="AFPU01000001">
    <property type="protein sequence ID" value="EGP94708.1"/>
    <property type="molecule type" value="Genomic_DNA"/>
</dbReference>
<evidence type="ECO:0000256" key="1">
    <source>
        <dbReference type="SAM" id="Coils"/>
    </source>
</evidence>
<evidence type="ECO:0000313" key="5">
    <source>
        <dbReference type="Proteomes" id="UP000004440"/>
    </source>
</evidence>
<organism evidence="4 5">
    <name type="scientific">Nitrosarchaeum koreense MY1</name>
    <dbReference type="NCBI Taxonomy" id="1001994"/>
    <lineage>
        <taxon>Archaea</taxon>
        <taxon>Nitrososphaerota</taxon>
        <taxon>Nitrososphaeria</taxon>
        <taxon>Nitrosopumilales</taxon>
        <taxon>Nitrosopumilaceae</taxon>
        <taxon>Nitrosarchaeum</taxon>
    </lineage>
</organism>
<protein>
    <submittedName>
        <fullName evidence="4">VCBS protein</fullName>
    </submittedName>
</protein>
<keyword evidence="5" id="KW-1185">Reference proteome</keyword>
<dbReference type="NCBIfam" id="TIGR01965">
    <property type="entry name" value="VCBS_repeat"/>
    <property type="match status" value="1"/>
</dbReference>
<feature type="compositionally biased region" description="Low complexity" evidence="2">
    <location>
        <begin position="944"/>
        <end position="958"/>
    </location>
</feature>
<dbReference type="Pfam" id="PF17803">
    <property type="entry name" value="Cadherin_4"/>
    <property type="match status" value="1"/>
</dbReference>
<dbReference type="Pfam" id="PF17963">
    <property type="entry name" value="Big_9"/>
    <property type="match status" value="1"/>
</dbReference>
<feature type="region of interest" description="Disordered" evidence="2">
    <location>
        <begin position="611"/>
        <end position="634"/>
    </location>
</feature>
<dbReference type="Proteomes" id="UP000004440">
    <property type="component" value="Unassembled WGS sequence"/>
</dbReference>
<feature type="compositionally biased region" description="Low complexity" evidence="2">
    <location>
        <begin position="614"/>
        <end position="628"/>
    </location>
</feature>
<dbReference type="NCBIfam" id="NF012211">
    <property type="entry name" value="tand_rpt_95"/>
    <property type="match status" value="3"/>
</dbReference>